<dbReference type="PANTHER" id="PTHR33393">
    <property type="entry name" value="POLYGLUTAMINE SYNTHESIS ACCESSORY PROTEIN RV0574C-RELATED"/>
    <property type="match status" value="1"/>
</dbReference>
<dbReference type="CDD" id="cd07381">
    <property type="entry name" value="MPP_CapA"/>
    <property type="match status" value="1"/>
</dbReference>
<accession>A0A371IWD9</accession>
<keyword evidence="2" id="KW-1133">Transmembrane helix</keyword>
<dbReference type="EMBL" id="NOJZ02000001">
    <property type="protein sequence ID" value="RDY24794.1"/>
    <property type="molecule type" value="Genomic_DNA"/>
</dbReference>
<evidence type="ECO:0000256" key="2">
    <source>
        <dbReference type="SAM" id="Phobius"/>
    </source>
</evidence>
<dbReference type="AlphaFoldDB" id="A0A371IWD9"/>
<organism evidence="4 5">
    <name type="scientific">Romboutsia maritimum</name>
    <dbReference type="NCBI Taxonomy" id="2020948"/>
    <lineage>
        <taxon>Bacteria</taxon>
        <taxon>Bacillati</taxon>
        <taxon>Bacillota</taxon>
        <taxon>Clostridia</taxon>
        <taxon>Peptostreptococcales</taxon>
        <taxon>Peptostreptococcaceae</taxon>
        <taxon>Romboutsia</taxon>
    </lineage>
</organism>
<name>A0A371IWD9_9FIRM</name>
<dbReference type="Proteomes" id="UP000243494">
    <property type="component" value="Unassembled WGS sequence"/>
</dbReference>
<evidence type="ECO:0000313" key="5">
    <source>
        <dbReference type="Proteomes" id="UP000243494"/>
    </source>
</evidence>
<dbReference type="OrthoDB" id="9810906at2"/>
<sequence length="430" mass="48287">MSRSKKLKRSKKKKLISLLIILSILFLLITCLIFGFYYGLKGLRNNVSKLPSNEKDKISEDLNTNEVNTITLTAVGDIMVHMPQLTAQYDSSTNSYCFDNNFQHVKNYVKNSDFSIANLETTLAGSSIGYSSYPVFNSPDSLSTALNNCGFNILSTINNHSLDKGDLGLERTLKILKQDGFDVVGTKNSSYEKNFIIKKKHGISLGITSFSYAEIKNSIKYVNGLPASSDTSDKINVFDVHNVDNAFNSISKTLSEMNNPDIKIVILHWGNEYQRVPSSFQTSLAQKLCDVGVDIIIGSHPHVVQPVDIITSSDNKKETLVIYSLGNFLSNQRRELMGTPYTEDGLLVNINITKKSKYDTARISKVECIPTWLNKYYTDSKSVYEIIPISNKEELSNIKNLPYNKLKKSFENTTSLIKHSDLISYPKNLF</sequence>
<dbReference type="InterPro" id="IPR052169">
    <property type="entry name" value="CW_Biosynth-Accessory"/>
</dbReference>
<comment type="caution">
    <text evidence="4">The sequence shown here is derived from an EMBL/GenBank/DDBJ whole genome shotgun (WGS) entry which is preliminary data.</text>
</comment>
<reference evidence="4 5" key="1">
    <citation type="journal article" date="2017" name="Genome Announc.">
        <title>Draft Genome Sequence of Romboutsia maritimum sp. nov. Strain CCRI-22766(T), Isolated from Coastal Estuarine Mud.</title>
        <authorList>
            <person name="Maheux A.F."/>
            <person name="Boudreau D.K."/>
            <person name="Berube E."/>
            <person name="Boissinot M."/>
            <person name="Raymond F."/>
            <person name="Brodeur S."/>
            <person name="Corbeil J."/>
            <person name="Brightwell G."/>
            <person name="Broda D."/>
            <person name="Omar R.F."/>
            <person name="Bergeron M.G."/>
        </authorList>
    </citation>
    <scope>NUCLEOTIDE SEQUENCE [LARGE SCALE GENOMIC DNA]</scope>
    <source>
        <strain evidence="4 5">CCRI-22766</strain>
    </source>
</reference>
<keyword evidence="2" id="KW-0812">Transmembrane</keyword>
<keyword evidence="5" id="KW-1185">Reference proteome</keyword>
<dbReference type="Gene3D" id="3.60.21.10">
    <property type="match status" value="1"/>
</dbReference>
<comment type="similarity">
    <text evidence="1">Belongs to the CapA family.</text>
</comment>
<feature type="transmembrane region" description="Helical" evidence="2">
    <location>
        <begin position="15"/>
        <end position="40"/>
    </location>
</feature>
<dbReference type="PANTHER" id="PTHR33393:SF12">
    <property type="entry name" value="CAPSULE BIOSYNTHESIS PROTEIN CAPA"/>
    <property type="match status" value="1"/>
</dbReference>
<gene>
    <name evidence="4" type="ORF">CHF27_000935</name>
</gene>
<evidence type="ECO:0000313" key="4">
    <source>
        <dbReference type="EMBL" id="RDY24794.1"/>
    </source>
</evidence>
<proteinExistence type="inferred from homology"/>
<dbReference type="SUPFAM" id="SSF56300">
    <property type="entry name" value="Metallo-dependent phosphatases"/>
    <property type="match status" value="1"/>
</dbReference>
<protein>
    <submittedName>
        <fullName evidence="4">CapA family protein</fullName>
    </submittedName>
</protein>
<dbReference type="InterPro" id="IPR029052">
    <property type="entry name" value="Metallo-depent_PP-like"/>
</dbReference>
<keyword evidence="2" id="KW-0472">Membrane</keyword>
<evidence type="ECO:0000256" key="1">
    <source>
        <dbReference type="ARBA" id="ARBA00005662"/>
    </source>
</evidence>
<evidence type="ECO:0000259" key="3">
    <source>
        <dbReference type="SMART" id="SM00854"/>
    </source>
</evidence>
<dbReference type="RefSeq" id="WP_095404846.1">
    <property type="nucleotide sequence ID" value="NZ_NOJZ02000001.1"/>
</dbReference>
<dbReference type="SMART" id="SM00854">
    <property type="entry name" value="PGA_cap"/>
    <property type="match status" value="1"/>
</dbReference>
<dbReference type="Pfam" id="PF09587">
    <property type="entry name" value="PGA_cap"/>
    <property type="match status" value="1"/>
</dbReference>
<feature type="domain" description="Capsule synthesis protein CapA" evidence="3">
    <location>
        <begin position="71"/>
        <end position="332"/>
    </location>
</feature>
<dbReference type="InterPro" id="IPR019079">
    <property type="entry name" value="Capsule_synth_CapA"/>
</dbReference>